<dbReference type="NCBIfam" id="NF000586">
    <property type="entry name" value="PRK00011.1"/>
    <property type="match status" value="1"/>
</dbReference>
<dbReference type="GO" id="GO:0019264">
    <property type="term" value="P:glycine biosynthetic process from serine"/>
    <property type="evidence" value="ECO:0007669"/>
    <property type="project" value="InterPro"/>
</dbReference>
<evidence type="ECO:0000256" key="6">
    <source>
        <dbReference type="ARBA" id="ARBA00022898"/>
    </source>
</evidence>
<comment type="cofactor">
    <cofactor evidence="1 7">
        <name>pyridoxal 5'-phosphate</name>
        <dbReference type="ChEBI" id="CHEBI:597326"/>
    </cofactor>
</comment>
<dbReference type="EC" id="2.1.2.1" evidence="7"/>
<feature type="compositionally biased region" description="Low complexity" evidence="8">
    <location>
        <begin position="703"/>
        <end position="718"/>
    </location>
</feature>
<dbReference type="InterPro" id="IPR001085">
    <property type="entry name" value="Ser_HO-MeTrfase"/>
</dbReference>
<dbReference type="InterPro" id="IPR049943">
    <property type="entry name" value="Ser_HO-MeTrfase-like"/>
</dbReference>
<evidence type="ECO:0000256" key="9">
    <source>
        <dbReference type="SAM" id="Phobius"/>
    </source>
</evidence>
<organism evidence="12 13">
    <name type="scientific">Cyclospora cayetanensis</name>
    <dbReference type="NCBI Taxonomy" id="88456"/>
    <lineage>
        <taxon>Eukaryota</taxon>
        <taxon>Sar</taxon>
        <taxon>Alveolata</taxon>
        <taxon>Apicomplexa</taxon>
        <taxon>Conoidasida</taxon>
        <taxon>Coccidia</taxon>
        <taxon>Eucoccidiorida</taxon>
        <taxon>Eimeriorina</taxon>
        <taxon>Eimeriidae</taxon>
        <taxon>Cyclospora</taxon>
    </lineage>
</organism>
<dbReference type="PROSITE" id="PS00096">
    <property type="entry name" value="SHMT"/>
    <property type="match status" value="1"/>
</dbReference>
<evidence type="ECO:0000313" key="12">
    <source>
        <dbReference type="EMBL" id="OEH77291.1"/>
    </source>
</evidence>
<dbReference type="Proteomes" id="UP000095192">
    <property type="component" value="Unassembled WGS sequence"/>
</dbReference>
<evidence type="ECO:0000259" key="11">
    <source>
        <dbReference type="Pfam" id="PF00464"/>
    </source>
</evidence>
<evidence type="ECO:0000256" key="7">
    <source>
        <dbReference type="RuleBase" id="RU000585"/>
    </source>
</evidence>
<dbReference type="GO" id="GO:0035999">
    <property type="term" value="P:tetrahydrofolate interconversion"/>
    <property type="evidence" value="ECO:0007669"/>
    <property type="project" value="UniProtKB-UniPathway"/>
</dbReference>
<dbReference type="VEuPathDB" id="ToxoDB:LOC34622827"/>
<feature type="transmembrane region" description="Helical" evidence="9">
    <location>
        <begin position="1791"/>
        <end position="1808"/>
    </location>
</feature>
<dbReference type="VEuPathDB" id="ToxoDB:cyc_06723"/>
<dbReference type="PANTHER" id="PTHR11680:SF35">
    <property type="entry name" value="SERINE HYDROXYMETHYLTRANSFERASE 1"/>
    <property type="match status" value="1"/>
</dbReference>
<dbReference type="GO" id="GO:0005739">
    <property type="term" value="C:mitochondrion"/>
    <property type="evidence" value="ECO:0007669"/>
    <property type="project" value="TreeGrafter"/>
</dbReference>
<dbReference type="Gene3D" id="3.90.1150.10">
    <property type="entry name" value="Aspartate Aminotransferase, domain 1"/>
    <property type="match status" value="1"/>
</dbReference>
<feature type="region of interest" description="Disordered" evidence="8">
    <location>
        <begin position="1660"/>
        <end position="1684"/>
    </location>
</feature>
<feature type="region of interest" description="Disordered" evidence="8">
    <location>
        <begin position="690"/>
        <end position="773"/>
    </location>
</feature>
<dbReference type="CDD" id="cd00378">
    <property type="entry name" value="SHMT"/>
    <property type="match status" value="1"/>
</dbReference>
<gene>
    <name evidence="12" type="ORF">cyc_06723</name>
</gene>
<evidence type="ECO:0000256" key="1">
    <source>
        <dbReference type="ARBA" id="ARBA00001933"/>
    </source>
</evidence>
<dbReference type="GO" id="GO:0008168">
    <property type="term" value="F:methyltransferase activity"/>
    <property type="evidence" value="ECO:0007669"/>
    <property type="project" value="UniProtKB-KW"/>
</dbReference>
<keyword evidence="13" id="KW-1185">Reference proteome</keyword>
<dbReference type="VEuPathDB" id="ToxoDB:LOC113147126"/>
<protein>
    <recommendedName>
        <fullName evidence="7">Serine hydroxymethyltransferase</fullName>
        <ecNumber evidence="7">2.1.2.1</ecNumber>
    </recommendedName>
</protein>
<dbReference type="GO" id="GO:0004372">
    <property type="term" value="F:glycine hydroxymethyltransferase activity"/>
    <property type="evidence" value="ECO:0007669"/>
    <property type="project" value="UniProtKB-EC"/>
</dbReference>
<dbReference type="GO" id="GO:0030170">
    <property type="term" value="F:pyridoxal phosphate binding"/>
    <property type="evidence" value="ECO:0007669"/>
    <property type="project" value="InterPro"/>
</dbReference>
<evidence type="ECO:0000256" key="8">
    <source>
        <dbReference type="SAM" id="MobiDB-lite"/>
    </source>
</evidence>
<feature type="region of interest" description="Disordered" evidence="8">
    <location>
        <begin position="1576"/>
        <end position="1608"/>
    </location>
</feature>
<accession>A0A1D3D1G4</accession>
<feature type="compositionally biased region" description="Acidic residues" evidence="8">
    <location>
        <begin position="653"/>
        <end position="662"/>
    </location>
</feature>
<comment type="function">
    <text evidence="7">Interconversion of serine and glycine.</text>
</comment>
<evidence type="ECO:0000256" key="3">
    <source>
        <dbReference type="ARBA" id="ARBA00006376"/>
    </source>
</evidence>
<keyword evidence="9" id="KW-0812">Transmembrane</keyword>
<keyword evidence="4 7" id="KW-0554">One-carbon metabolism</keyword>
<name>A0A1D3D1G4_9EIME</name>
<evidence type="ECO:0000259" key="10">
    <source>
        <dbReference type="Pfam" id="PF00454"/>
    </source>
</evidence>
<feature type="domain" description="PI3K/PI4K catalytic" evidence="10">
    <location>
        <begin position="295"/>
        <end position="514"/>
    </location>
</feature>
<dbReference type="InterPro" id="IPR015422">
    <property type="entry name" value="PyrdxlP-dep_Trfase_small"/>
</dbReference>
<feature type="region of interest" description="Disordered" evidence="8">
    <location>
        <begin position="638"/>
        <end position="665"/>
    </location>
</feature>
<dbReference type="InParanoid" id="A0A1D3D1G4"/>
<dbReference type="InterPro" id="IPR039429">
    <property type="entry name" value="SHMT-like_dom"/>
</dbReference>
<dbReference type="Pfam" id="PF00464">
    <property type="entry name" value="SHMT"/>
    <property type="match status" value="1"/>
</dbReference>
<dbReference type="InterPro" id="IPR015424">
    <property type="entry name" value="PyrdxlP-dep_Trfase"/>
</dbReference>
<reference evidence="12 13" key="1">
    <citation type="journal article" date="2016" name="BMC Genomics">
        <title>Comparative genomics reveals Cyclospora cayetanensis possesses coccidia-like metabolism and invasion components but unique surface antigens.</title>
        <authorList>
            <person name="Liu S."/>
            <person name="Wang L."/>
            <person name="Zheng H."/>
            <person name="Xu Z."/>
            <person name="Roellig D.M."/>
            <person name="Li N."/>
            <person name="Frace M.A."/>
            <person name="Tang K."/>
            <person name="Arrowood M.J."/>
            <person name="Moss D.M."/>
            <person name="Zhang L."/>
            <person name="Feng Y."/>
            <person name="Xiao L."/>
        </authorList>
    </citation>
    <scope>NUCLEOTIDE SEQUENCE [LARGE SCALE GENOMIC DNA]</scope>
    <source>
        <strain evidence="12 13">CHN_HEN01</strain>
    </source>
</reference>
<keyword evidence="9" id="KW-1133">Transmembrane helix</keyword>
<feature type="compositionally biased region" description="Polar residues" evidence="8">
    <location>
        <begin position="856"/>
        <end position="865"/>
    </location>
</feature>
<dbReference type="HAMAP" id="MF_00051">
    <property type="entry name" value="SHMT"/>
    <property type="match status" value="1"/>
</dbReference>
<dbReference type="PANTHER" id="PTHR11680">
    <property type="entry name" value="SERINE HYDROXYMETHYLTRANSFERASE"/>
    <property type="match status" value="1"/>
</dbReference>
<comment type="caution">
    <text evidence="12">The sequence shown here is derived from an EMBL/GenBank/DDBJ whole genome shotgun (WGS) entry which is preliminary data.</text>
</comment>
<feature type="region of interest" description="Disordered" evidence="8">
    <location>
        <begin position="942"/>
        <end position="999"/>
    </location>
</feature>
<dbReference type="EMBL" id="JROU02001148">
    <property type="protein sequence ID" value="OEH77291.1"/>
    <property type="molecule type" value="Genomic_DNA"/>
</dbReference>
<feature type="domain" description="Serine hydroxymethyltransferase-like" evidence="11">
    <location>
        <begin position="1100"/>
        <end position="1505"/>
    </location>
</feature>
<dbReference type="GO" id="GO:0032259">
    <property type="term" value="P:methylation"/>
    <property type="evidence" value="ECO:0007669"/>
    <property type="project" value="UniProtKB-KW"/>
</dbReference>
<evidence type="ECO:0000256" key="2">
    <source>
        <dbReference type="ARBA" id="ARBA00004777"/>
    </source>
</evidence>
<feature type="region of interest" description="Disordered" evidence="8">
    <location>
        <begin position="1916"/>
        <end position="1950"/>
    </location>
</feature>
<comment type="pathway">
    <text evidence="2 7">One-carbon metabolism; tetrahydrofolate interconversion.</text>
</comment>
<feature type="region of interest" description="Disordered" evidence="8">
    <location>
        <begin position="785"/>
        <end position="813"/>
    </location>
</feature>
<dbReference type="SUPFAM" id="SSF53383">
    <property type="entry name" value="PLP-dependent transferases"/>
    <property type="match status" value="1"/>
</dbReference>
<dbReference type="UniPathway" id="UPA00193"/>
<comment type="similarity">
    <text evidence="3 7">Belongs to the SHMT family.</text>
</comment>
<sequence length="1950" mass="214531">MPTHEGPPAAPAVGGGGTAGVIMLPSHPLYYFSTHNALRGADGEDLHFRVCFEELHGSRSCELDIYPFYDVQMVKRLLIKKLRLPASMQVKDVRLIFRGSELPNWRPMTVFFENPVKRLLWAVRGGSATSSIRPFARSQTFRSKELLRILEEVRLGFRRNVAPKLTMDGTGGTYILFDGRRRPVAVFKPESVEEGGSWRHDFCAAIWGEGGVSTATKRPLHHAILADTRGDLASRGCVGAFLVERELVEPFRFEVPPTSCLPCAGLDCLLCRELRGDVVALGVDGDVMMSTFVSNESSPNVSWKVGSFQAFVEAKECVGNFDARLFSVGDVHRIAIFDLRVMNLDRNDSNILVAPLMGYQKDPQAHPSSRSLRGSSGVVKQIQGKLLRSVSSVGSCGAQLCLADQAAVVGAETAASAASSVLTPDGKPTKFRLIPIDHGMILTDVLDVATLDLVWFDWPQSKEPYTESELRLIYSFDVDKDLERLSRRVVLRDNCLRTLRLATKLLQICARHHLTVRETATIAVRDNFDIPSPLEHLIRRSLEISYLALDSTSLMSTNRLGFGIMDLAELQGDPSKQSGQRRGSFEAKLKKALKKKRRNEENAGHGWGEITADGHKLCGRCGGVTGLDKETVPESFHAVSRWSRSPSPLDQETIADGDDFDDSPLSRSCTTLDDWEQARSKAAFLAGESAAARRRTVGVTPGSSLPSAADSSANSASACRFEDTEQLSLRGADGEADCDSSKSASEAEIQSHPSGAFGSFQAPGAAGGPMRSLPSAALFRYPSRESRWARRQRRRTSRSARRRKSEAVAEAKTDEVATASQALMRGESGVFANTHTKGTVRRLNGTARGTGCRPKQQPSATTSTWSLTDSSGRVILLDWRDGRMDKLFFEVYESLLRQHILHNHPQWHTYPYNGETIERSERRQQILRHEGCSLTATSRVSTPLLHVHQSPRTTNSHRRLSSEASDDATAAERHVVRKDSKAQAQQLQRQYDDKPQAASRQTRFNIAPACCMDSSHAQAGETSSPKPFPRNFARGVALFAGCFYAALPFGSHEDVLRGPRQGSCNENADFHHGSRYILVINITLPTLDLTTPIMIGDRPLRDADPQLYKLIAEEKKRQIECIELIASENFVSSAVQECLASCLTNKYSEGLVGARYYGGMEFVDQIESLCIQRAREAFRLDPEEWHVNVQPLSGSPANLAVFLALLQPHDRFMGLGIVDGGHLTHGAYTPSRRISATSIFFESLPYGLDSKTGLIDYDELERLALKFRPKLIICGHSAYPRLLDYKRFREIADGVGAFLWCDMAHFSGFVAAGIFESPFAYCDVVTTTTHKTLRGPRSGIIFVNTKRVADGASKIDSAVFPGLQGGPHENRVAGVAYQLKQTCTPEWRAYSECVLKNCKALAKALQSHGLQLVTGGTDNHLLLIDLKPQGLTVSLLLSLLVTHVLVAFEADLSGAKLQLVCDMVNITLNKNAIPGDSPAIPTGVRIGTPAMTTRGFGADEFKRVCMGKCKALQWQPIGGAGRKAGTTGPAPNVNESFLTRIRHRGEQMSVWFCGFRKIGSVKALLKDQKQKVYGHPHSRRKRLWEGRKAESLTSKPLNTGKDAERAEEDAGCYAPPLGALRNYECWESIEGTATLNVGETPAKPSPSIAGRHRTAEISVTANQQEEAPRREASYMGEPAPNPKRVVNRKDITSAHRVASQCALYWGPAAVTPARRAIASPSATLPSYGLASFIAGSSLAAYRAPVDSLLQSIREKIMEMDNPTTALKYYNVIANSLAVLWKGTNLLTTVRGVYDSIAIGLWVYGWYYAKIGLVYIFVGMTALAFFVDFCLLIIFLVVINVLYVAYFFPVREREGTLALGALKLTLYHLLLSVGGDGTEMKTWKEVQKLKEKAARQDALEETLEEKVTLLEEPNEIDRSESAKAVHVEEAATPRITQEAEVPDVEKEATMV</sequence>
<keyword evidence="5 7" id="KW-0808">Transferase</keyword>
<dbReference type="InterPro" id="IPR019798">
    <property type="entry name" value="Ser_HO-MeTrfase_PLP_BS"/>
</dbReference>
<evidence type="ECO:0000256" key="4">
    <source>
        <dbReference type="ARBA" id="ARBA00022563"/>
    </source>
</evidence>
<feature type="region of interest" description="Disordered" evidence="8">
    <location>
        <begin position="842"/>
        <end position="865"/>
    </location>
</feature>
<dbReference type="InterPro" id="IPR000403">
    <property type="entry name" value="PI3/4_kinase_cat_dom"/>
</dbReference>
<evidence type="ECO:0000256" key="5">
    <source>
        <dbReference type="ARBA" id="ARBA00022679"/>
    </source>
</evidence>
<dbReference type="Pfam" id="PF00454">
    <property type="entry name" value="PI3_PI4_kinase"/>
    <property type="match status" value="1"/>
</dbReference>
<comment type="catalytic activity">
    <reaction evidence="7">
        <text>(6R)-5,10-methylene-5,6,7,8-tetrahydrofolate + glycine + H2O = (6S)-5,6,7,8-tetrahydrofolate + L-serine</text>
        <dbReference type="Rhea" id="RHEA:15481"/>
        <dbReference type="ChEBI" id="CHEBI:15377"/>
        <dbReference type="ChEBI" id="CHEBI:15636"/>
        <dbReference type="ChEBI" id="CHEBI:33384"/>
        <dbReference type="ChEBI" id="CHEBI:57305"/>
        <dbReference type="ChEBI" id="CHEBI:57453"/>
        <dbReference type="EC" id="2.1.2.1"/>
    </reaction>
</comment>
<dbReference type="InterPro" id="IPR015421">
    <property type="entry name" value="PyrdxlP-dep_Trfase_major"/>
</dbReference>
<evidence type="ECO:0000313" key="13">
    <source>
        <dbReference type="Proteomes" id="UP000095192"/>
    </source>
</evidence>
<feature type="compositionally biased region" description="Basic and acidic residues" evidence="8">
    <location>
        <begin position="1916"/>
        <end position="1930"/>
    </location>
</feature>
<dbReference type="Gene3D" id="3.40.640.10">
    <property type="entry name" value="Type I PLP-dependent aspartate aminotransferase-like (Major domain)"/>
    <property type="match status" value="1"/>
</dbReference>
<proteinExistence type="inferred from homology"/>
<feature type="compositionally biased region" description="Basic residues" evidence="8">
    <location>
        <begin position="789"/>
        <end position="804"/>
    </location>
</feature>
<keyword evidence="6 7" id="KW-0663">Pyridoxal phosphate</keyword>
<keyword evidence="9" id="KW-0472">Membrane</keyword>
<feature type="transmembrane region" description="Helical" evidence="9">
    <location>
        <begin position="1814"/>
        <end position="1847"/>
    </location>
</feature>
<feature type="compositionally biased region" description="Basic and acidic residues" evidence="8">
    <location>
        <begin position="970"/>
        <end position="981"/>
    </location>
</feature>